<dbReference type="AlphaFoldDB" id="A0A8H3IS91"/>
<dbReference type="GO" id="GO:0000981">
    <property type="term" value="F:DNA-binding transcription factor activity, RNA polymerase II-specific"/>
    <property type="evidence" value="ECO:0007669"/>
    <property type="project" value="InterPro"/>
</dbReference>
<dbReference type="PANTHER" id="PTHR47785:SF3">
    <property type="entry name" value="ZN(2)-C6 FUNGAL-TYPE DOMAIN-CONTAINING PROTEIN"/>
    <property type="match status" value="1"/>
</dbReference>
<dbReference type="CDD" id="cd00067">
    <property type="entry name" value="GAL4"/>
    <property type="match status" value="1"/>
</dbReference>
<evidence type="ECO:0000313" key="4">
    <source>
        <dbReference type="EMBL" id="CAF9924114.1"/>
    </source>
</evidence>
<dbReference type="EMBL" id="CAJPDS010000035">
    <property type="protein sequence ID" value="CAF9924114.1"/>
    <property type="molecule type" value="Genomic_DNA"/>
</dbReference>
<feature type="region of interest" description="Disordered" evidence="2">
    <location>
        <begin position="1"/>
        <end position="49"/>
    </location>
</feature>
<sequence length="619" mass="69497">MSVMRQAEEQQSIYRDPNAPVVHEYDGEDYHNPNPRKRANPDTNENPKKRAAVACNICRGRKSKCDGGRPRCKLCTELNAECIYQEPGIKLDAGDKMILERLDRIEAFLQLNWNGAANMAGSAMTHPTTRNATLLGSEGMADDRLGPGQSNNFTARTAVMYETPRQEEQGILMRSVVAWPRIHDLISVPFDSRILLELEFERGILDPKTSLSLDFSSNETYIRAFFDNVVVWNASVNPYDWSRFYEQASRSEFREGAESCFVLFVLALGAANYEGAVAHASSEIEHPGMPFFSAAWGLLPTLLASHHILSSQCTILACNYLLYLVRPFEAWTLLSSAIPKLQVNLGKPASIPLELKELWNRIYWNAILLESSLSSLDVPASNLPKTSPSAVHLLPALFQPDLYGAPPEVRDDHPWFLAALVTLHQLNEQISVQTAHVEATHGPIASTLNTRLTEWYGERAFPNMPALPPPRGSLNEHTLEYLRTQYWLSRMRIYKPYIFSVLTDESMTLAPLSFCRDSCRACLDSAVRLLEDLHLFVNNNPWHKWQSALAAVDAVLIIMGASRSPNLSLLLPQPDHYNNILENSIQVFENLGPSAPSLARIAHVLRAAEERRRELVAKV</sequence>
<proteinExistence type="predicted"/>
<dbReference type="GO" id="GO:0008270">
    <property type="term" value="F:zinc ion binding"/>
    <property type="evidence" value="ECO:0007669"/>
    <property type="project" value="InterPro"/>
</dbReference>
<dbReference type="InterPro" id="IPR036864">
    <property type="entry name" value="Zn2-C6_fun-type_DNA-bd_sf"/>
</dbReference>
<dbReference type="InterPro" id="IPR053181">
    <property type="entry name" value="EcdB-like_regulator"/>
</dbReference>
<dbReference type="SUPFAM" id="SSF57701">
    <property type="entry name" value="Zn2/Cys6 DNA-binding domain"/>
    <property type="match status" value="1"/>
</dbReference>
<dbReference type="CDD" id="cd12148">
    <property type="entry name" value="fungal_TF_MHR"/>
    <property type="match status" value="1"/>
</dbReference>
<reference evidence="4" key="1">
    <citation type="submission" date="2021-03" db="EMBL/GenBank/DDBJ databases">
        <authorList>
            <person name="Tagirdzhanova G."/>
        </authorList>
    </citation>
    <scope>NUCLEOTIDE SEQUENCE</scope>
</reference>
<dbReference type="PROSITE" id="PS50048">
    <property type="entry name" value="ZN2_CY6_FUNGAL_2"/>
    <property type="match status" value="1"/>
</dbReference>
<dbReference type="PROSITE" id="PS00463">
    <property type="entry name" value="ZN2_CY6_FUNGAL_1"/>
    <property type="match status" value="1"/>
</dbReference>
<evidence type="ECO:0000313" key="5">
    <source>
        <dbReference type="Proteomes" id="UP000664521"/>
    </source>
</evidence>
<evidence type="ECO:0000256" key="2">
    <source>
        <dbReference type="SAM" id="MobiDB-lite"/>
    </source>
</evidence>
<dbReference type="InterPro" id="IPR001138">
    <property type="entry name" value="Zn2Cys6_DnaBD"/>
</dbReference>
<dbReference type="FunFam" id="4.10.240.10:FF:000008">
    <property type="entry name" value="C6 zinc finger domain-containing protein"/>
    <property type="match status" value="1"/>
</dbReference>
<dbReference type="Pfam" id="PF00172">
    <property type="entry name" value="Zn_clus"/>
    <property type="match status" value="1"/>
</dbReference>
<evidence type="ECO:0000259" key="3">
    <source>
        <dbReference type="PROSITE" id="PS50048"/>
    </source>
</evidence>
<keyword evidence="5" id="KW-1185">Reference proteome</keyword>
<name>A0A8H3IS91_9LECA</name>
<dbReference type="SMART" id="SM00066">
    <property type="entry name" value="GAL4"/>
    <property type="match status" value="1"/>
</dbReference>
<accession>A0A8H3IS91</accession>
<dbReference type="Proteomes" id="UP000664521">
    <property type="component" value="Unassembled WGS sequence"/>
</dbReference>
<gene>
    <name evidence="4" type="ORF">HETSPECPRED_005493</name>
</gene>
<dbReference type="OrthoDB" id="4685598at2759"/>
<dbReference type="Gene3D" id="4.10.240.10">
    <property type="entry name" value="Zn(2)-C6 fungal-type DNA-binding domain"/>
    <property type="match status" value="1"/>
</dbReference>
<dbReference type="PANTHER" id="PTHR47785">
    <property type="entry name" value="ZN(II)2CYS6 TRANSCRIPTION FACTOR (EUROFUNG)-RELATED-RELATED"/>
    <property type="match status" value="1"/>
</dbReference>
<organism evidence="4 5">
    <name type="scientific">Heterodermia speciosa</name>
    <dbReference type="NCBI Taxonomy" id="116794"/>
    <lineage>
        <taxon>Eukaryota</taxon>
        <taxon>Fungi</taxon>
        <taxon>Dikarya</taxon>
        <taxon>Ascomycota</taxon>
        <taxon>Pezizomycotina</taxon>
        <taxon>Lecanoromycetes</taxon>
        <taxon>OSLEUM clade</taxon>
        <taxon>Lecanoromycetidae</taxon>
        <taxon>Caliciales</taxon>
        <taxon>Physciaceae</taxon>
        <taxon>Heterodermia</taxon>
    </lineage>
</organism>
<feature type="domain" description="Zn(2)-C6 fungal-type" evidence="3">
    <location>
        <begin position="54"/>
        <end position="84"/>
    </location>
</feature>
<comment type="caution">
    <text evidence="4">The sequence shown here is derived from an EMBL/GenBank/DDBJ whole genome shotgun (WGS) entry which is preliminary data.</text>
</comment>
<protein>
    <recommendedName>
        <fullName evidence="3">Zn(2)-C6 fungal-type domain-containing protein</fullName>
    </recommendedName>
</protein>
<evidence type="ECO:0000256" key="1">
    <source>
        <dbReference type="ARBA" id="ARBA00023242"/>
    </source>
</evidence>
<keyword evidence="1" id="KW-0539">Nucleus</keyword>